<dbReference type="Pfam" id="PF18478">
    <property type="entry name" value="PIN_10"/>
    <property type="match status" value="1"/>
</dbReference>
<dbReference type="RefSeq" id="WP_163819219.1">
    <property type="nucleotide sequence ID" value="NZ_JAAGOB010000007.1"/>
</dbReference>
<dbReference type="AlphaFoldDB" id="A0A6N9YND0"/>
<gene>
    <name evidence="2" type="ORF">G1H11_14060</name>
</gene>
<evidence type="ECO:0000313" key="3">
    <source>
        <dbReference type="Proteomes" id="UP000469185"/>
    </source>
</evidence>
<evidence type="ECO:0000313" key="2">
    <source>
        <dbReference type="EMBL" id="NED96430.1"/>
    </source>
</evidence>
<sequence length="137" mass="15781">MRRRFFIDENLSPELENPLDRVFRQHKFTSARRAALLGTDDQDLFRELSARRYGAIITEDREQLEAQYERAALRDAGLHWLGVPKVPARGIAQIVYATSVIVPAVLYVLENWHDIPTAYFAREPRMGDHSVITCEAL</sequence>
<dbReference type="EMBL" id="JAAGOB010000007">
    <property type="protein sequence ID" value="NED96430.1"/>
    <property type="molecule type" value="Genomic_DNA"/>
</dbReference>
<name>A0A6N9YND0_9ACTN</name>
<protein>
    <recommendedName>
        <fullName evidence="1">VapC45 PIN like domain-containing protein</fullName>
    </recommendedName>
</protein>
<proteinExistence type="predicted"/>
<comment type="caution">
    <text evidence="2">The sequence shown here is derived from an EMBL/GenBank/DDBJ whole genome shotgun (WGS) entry which is preliminary data.</text>
</comment>
<accession>A0A6N9YND0</accession>
<feature type="domain" description="VapC45 PIN like" evidence="1">
    <location>
        <begin position="4"/>
        <end position="80"/>
    </location>
</feature>
<organism evidence="2 3">
    <name type="scientific">Phytoactinopolyspora alkaliphila</name>
    <dbReference type="NCBI Taxonomy" id="1783498"/>
    <lineage>
        <taxon>Bacteria</taxon>
        <taxon>Bacillati</taxon>
        <taxon>Actinomycetota</taxon>
        <taxon>Actinomycetes</taxon>
        <taxon>Jiangellales</taxon>
        <taxon>Jiangellaceae</taxon>
        <taxon>Phytoactinopolyspora</taxon>
    </lineage>
</organism>
<dbReference type="Proteomes" id="UP000469185">
    <property type="component" value="Unassembled WGS sequence"/>
</dbReference>
<evidence type="ECO:0000259" key="1">
    <source>
        <dbReference type="Pfam" id="PF18478"/>
    </source>
</evidence>
<dbReference type="InterPro" id="IPR041375">
    <property type="entry name" value="VapC45_PIN-like"/>
</dbReference>
<keyword evidence="3" id="KW-1185">Reference proteome</keyword>
<reference evidence="2 3" key="1">
    <citation type="submission" date="2020-02" db="EMBL/GenBank/DDBJ databases">
        <authorList>
            <person name="Li X.-J."/>
            <person name="Feng X.-M."/>
        </authorList>
    </citation>
    <scope>NUCLEOTIDE SEQUENCE [LARGE SCALE GENOMIC DNA]</scope>
    <source>
        <strain evidence="2 3">CGMCC 4.7225</strain>
    </source>
</reference>